<reference evidence="8" key="1">
    <citation type="submission" date="2021-02" db="EMBL/GenBank/DDBJ databases">
        <authorList>
            <person name="Nowell W R."/>
        </authorList>
    </citation>
    <scope>NUCLEOTIDE SEQUENCE</scope>
</reference>
<gene>
    <name evidence="8" type="ORF">OXD698_LOCUS52231</name>
</gene>
<dbReference type="InterPro" id="IPR036259">
    <property type="entry name" value="MFS_trans_sf"/>
</dbReference>
<comment type="caution">
    <text evidence="8">The sequence shown here is derived from an EMBL/GenBank/DDBJ whole genome shotgun (WGS) entry which is preliminary data.</text>
</comment>
<keyword evidence="5 6" id="KW-0472">Membrane</keyword>
<keyword evidence="3 6" id="KW-0812">Transmembrane</keyword>
<accession>A0A820PZR4</accession>
<evidence type="ECO:0000256" key="6">
    <source>
        <dbReference type="SAM" id="Phobius"/>
    </source>
</evidence>
<name>A0A820PZR4_9BILA</name>
<protein>
    <recommendedName>
        <fullName evidence="7">Major facilitator superfamily (MFS) profile domain-containing protein</fullName>
    </recommendedName>
</protein>
<feature type="transmembrane region" description="Helical" evidence="6">
    <location>
        <begin position="12"/>
        <end position="33"/>
    </location>
</feature>
<dbReference type="EMBL" id="CAJOAZ010028047">
    <property type="protein sequence ID" value="CAF4414287.1"/>
    <property type="molecule type" value="Genomic_DNA"/>
</dbReference>
<dbReference type="PANTHER" id="PTHR23511">
    <property type="entry name" value="SYNAPTIC VESICLE GLYCOPROTEIN 2"/>
    <property type="match status" value="1"/>
</dbReference>
<dbReference type="InterPro" id="IPR020846">
    <property type="entry name" value="MFS_dom"/>
</dbReference>
<dbReference type="SUPFAM" id="SSF103473">
    <property type="entry name" value="MFS general substrate transporter"/>
    <property type="match status" value="1"/>
</dbReference>
<evidence type="ECO:0000313" key="9">
    <source>
        <dbReference type="Proteomes" id="UP000663844"/>
    </source>
</evidence>
<keyword evidence="2" id="KW-0813">Transport</keyword>
<comment type="subcellular location">
    <subcellularLocation>
        <location evidence="1">Membrane</location>
        <topology evidence="1">Multi-pass membrane protein</topology>
    </subcellularLocation>
</comment>
<dbReference type="Gene3D" id="1.20.1250.20">
    <property type="entry name" value="MFS general substrate transporter like domains"/>
    <property type="match status" value="1"/>
</dbReference>
<dbReference type="PROSITE" id="PS50850">
    <property type="entry name" value="MFS"/>
    <property type="match status" value="1"/>
</dbReference>
<dbReference type="PANTHER" id="PTHR23511:SF5">
    <property type="entry name" value="MAJOR FACILITATOR-TYPE TRANSPORTER HXNZ-RELATED"/>
    <property type="match status" value="1"/>
</dbReference>
<evidence type="ECO:0000256" key="1">
    <source>
        <dbReference type="ARBA" id="ARBA00004141"/>
    </source>
</evidence>
<evidence type="ECO:0000256" key="5">
    <source>
        <dbReference type="ARBA" id="ARBA00023136"/>
    </source>
</evidence>
<dbReference type="Proteomes" id="UP000663844">
    <property type="component" value="Unassembled WGS sequence"/>
</dbReference>
<feature type="non-terminal residue" evidence="8">
    <location>
        <position position="57"/>
    </location>
</feature>
<dbReference type="GO" id="GO:0016020">
    <property type="term" value="C:membrane"/>
    <property type="evidence" value="ECO:0007669"/>
    <property type="project" value="UniProtKB-SubCell"/>
</dbReference>
<evidence type="ECO:0000256" key="3">
    <source>
        <dbReference type="ARBA" id="ARBA00022692"/>
    </source>
</evidence>
<keyword evidence="4 6" id="KW-1133">Transmembrane helix</keyword>
<dbReference type="AlphaFoldDB" id="A0A820PZR4"/>
<feature type="domain" description="Major facilitator superfamily (MFS) profile" evidence="7">
    <location>
        <begin position="1"/>
        <end position="57"/>
    </location>
</feature>
<organism evidence="8 9">
    <name type="scientific">Adineta steineri</name>
    <dbReference type="NCBI Taxonomy" id="433720"/>
    <lineage>
        <taxon>Eukaryota</taxon>
        <taxon>Metazoa</taxon>
        <taxon>Spiralia</taxon>
        <taxon>Gnathifera</taxon>
        <taxon>Rotifera</taxon>
        <taxon>Eurotatoria</taxon>
        <taxon>Bdelloidea</taxon>
        <taxon>Adinetida</taxon>
        <taxon>Adinetidae</taxon>
        <taxon>Adineta</taxon>
    </lineage>
</organism>
<proteinExistence type="predicted"/>
<dbReference type="GO" id="GO:0022857">
    <property type="term" value="F:transmembrane transporter activity"/>
    <property type="evidence" value="ECO:0007669"/>
    <property type="project" value="InterPro"/>
</dbReference>
<evidence type="ECO:0000256" key="2">
    <source>
        <dbReference type="ARBA" id="ARBA00022448"/>
    </source>
</evidence>
<sequence length="57" mass="6409">MLEYLPSSTRATITIVIELFWSIGSIFEYLLAMYIVPTYGWRILTGLSALPISIVAI</sequence>
<evidence type="ECO:0000256" key="4">
    <source>
        <dbReference type="ARBA" id="ARBA00022989"/>
    </source>
</evidence>
<evidence type="ECO:0000313" key="8">
    <source>
        <dbReference type="EMBL" id="CAF4414287.1"/>
    </source>
</evidence>
<evidence type="ECO:0000259" key="7">
    <source>
        <dbReference type="PROSITE" id="PS50850"/>
    </source>
</evidence>